<dbReference type="InterPro" id="IPR000440">
    <property type="entry name" value="NADH_UbQ/plastoQ_OxRdtase_su3"/>
</dbReference>
<evidence type="ECO:0000256" key="13">
    <source>
        <dbReference type="RuleBase" id="RU003639"/>
    </source>
</evidence>
<comment type="subunit">
    <text evidence="12">NDH-1 is composed of 13 different subunits. Subunits NuoA, H, J, K, L, M, N constitute the membrane sector of the complex.</text>
</comment>
<keyword evidence="9 12" id="KW-0520">NAD</keyword>
<evidence type="ECO:0000256" key="5">
    <source>
        <dbReference type="ARBA" id="ARBA00022692"/>
    </source>
</evidence>
<evidence type="ECO:0000256" key="11">
    <source>
        <dbReference type="ARBA" id="ARBA00023136"/>
    </source>
</evidence>
<comment type="similarity">
    <text evidence="2 12 13">Belongs to the complex I subunit 3 family.</text>
</comment>
<keyword evidence="11 12" id="KW-0472">Membrane</keyword>
<protein>
    <recommendedName>
        <fullName evidence="12">NADH-quinone oxidoreductase subunit A</fullName>
        <ecNumber evidence="12">7.1.1.-</ecNumber>
    </recommendedName>
    <alternativeName>
        <fullName evidence="12">NADH dehydrogenase I subunit A</fullName>
    </alternativeName>
    <alternativeName>
        <fullName evidence="12">NDH-1 subunit A</fullName>
    </alternativeName>
    <alternativeName>
        <fullName evidence="12">NUO1</fullName>
    </alternativeName>
</protein>
<evidence type="ECO:0000313" key="15">
    <source>
        <dbReference type="Proteomes" id="UP000298654"/>
    </source>
</evidence>
<keyword evidence="10 12" id="KW-0830">Ubiquinone</keyword>
<evidence type="ECO:0000256" key="9">
    <source>
        <dbReference type="ARBA" id="ARBA00023027"/>
    </source>
</evidence>
<dbReference type="EC" id="7.1.1.-" evidence="12"/>
<dbReference type="PANTHER" id="PTHR11058:SF21">
    <property type="entry name" value="NADH-QUINONE OXIDOREDUCTASE SUBUNIT A"/>
    <property type="match status" value="1"/>
</dbReference>
<comment type="function">
    <text evidence="12">NDH-1 shuttles electrons from NADH, via FMN and iron-sulfur (Fe-S) centers, to quinones in the respiratory chain. The immediate electron acceptor for the enzyme in this species is believed to be ubiquinone. Couples the redox reaction to proton translocation (for every two electrons transferred, four hydrogen ions are translocated across the cytoplasmic membrane), and thus conserves the redox energy in a proton gradient.</text>
</comment>
<dbReference type="HAMAP" id="MF_01394">
    <property type="entry name" value="NDH1_NuoA"/>
    <property type="match status" value="1"/>
</dbReference>
<keyword evidence="5 12" id="KW-0812">Transmembrane</keyword>
<dbReference type="GO" id="GO:0048038">
    <property type="term" value="F:quinone binding"/>
    <property type="evidence" value="ECO:0007669"/>
    <property type="project" value="UniProtKB-KW"/>
</dbReference>
<feature type="transmembrane region" description="Helical" evidence="12">
    <location>
        <begin position="66"/>
        <end position="87"/>
    </location>
</feature>
<keyword evidence="6 12" id="KW-0874">Quinone</keyword>
<name>A0A4D6XSW2_9GAMM</name>
<dbReference type="GO" id="GO:0050136">
    <property type="term" value="F:NADH dehydrogenase (quinone) (non-electrogenic) activity"/>
    <property type="evidence" value="ECO:0007669"/>
    <property type="project" value="UniProtKB-UniRule"/>
</dbReference>
<comment type="subcellular location">
    <subcellularLocation>
        <location evidence="12 13">Cell membrane</location>
        <topology evidence="12 13">Multi-pass membrane protein</topology>
    </subcellularLocation>
    <subcellularLocation>
        <location evidence="1">Membrane</location>
        <topology evidence="1">Multi-pass membrane protein</topology>
    </subcellularLocation>
</comment>
<dbReference type="EMBL" id="CP034900">
    <property type="protein sequence ID" value="QCI15845.1"/>
    <property type="molecule type" value="Genomic_DNA"/>
</dbReference>
<evidence type="ECO:0000256" key="2">
    <source>
        <dbReference type="ARBA" id="ARBA00008472"/>
    </source>
</evidence>
<dbReference type="GO" id="GO:0008137">
    <property type="term" value="F:NADH dehydrogenase (ubiquinone) activity"/>
    <property type="evidence" value="ECO:0007669"/>
    <property type="project" value="InterPro"/>
</dbReference>
<organism evidence="14 15">
    <name type="scientific">Buchnera aphidicola</name>
    <name type="common">Artemisaphis artemisicola</name>
    <dbReference type="NCBI Taxonomy" id="1241836"/>
    <lineage>
        <taxon>Bacteria</taxon>
        <taxon>Pseudomonadati</taxon>
        <taxon>Pseudomonadota</taxon>
        <taxon>Gammaproteobacteria</taxon>
        <taxon>Enterobacterales</taxon>
        <taxon>Erwiniaceae</taxon>
        <taxon>Buchnera</taxon>
    </lineage>
</organism>
<reference evidence="14 15" key="2">
    <citation type="submission" date="2019-05" db="EMBL/GenBank/DDBJ databases">
        <title>Genome evolution of the obligate endosymbiont Buchnera aphidicola.</title>
        <authorList>
            <person name="Moran N.A."/>
        </authorList>
    </citation>
    <scope>NUCLEOTIDE SEQUENCE [LARGE SCALE GENOMIC DNA]</scope>
    <source>
        <strain evidence="14 15">Aar</strain>
    </source>
</reference>
<evidence type="ECO:0000313" key="14">
    <source>
        <dbReference type="EMBL" id="QCI15845.1"/>
    </source>
</evidence>
<keyword evidence="4 12" id="KW-1003">Cell membrane</keyword>
<dbReference type="InterPro" id="IPR038430">
    <property type="entry name" value="NDAH_ubi_oxred_su3_sf"/>
</dbReference>
<dbReference type="GO" id="GO:0030964">
    <property type="term" value="C:NADH dehydrogenase complex"/>
    <property type="evidence" value="ECO:0007669"/>
    <property type="project" value="TreeGrafter"/>
</dbReference>
<dbReference type="RefSeq" id="WP_158364148.1">
    <property type="nucleotide sequence ID" value="NZ_CP034900.1"/>
</dbReference>
<dbReference type="Gene3D" id="1.20.58.1610">
    <property type="entry name" value="NADH:ubiquinone/plastoquinone oxidoreductase, chain 3"/>
    <property type="match status" value="1"/>
</dbReference>
<feature type="transmembrane region" description="Helical" evidence="12">
    <location>
        <begin position="12"/>
        <end position="35"/>
    </location>
</feature>
<dbReference type="Pfam" id="PF00507">
    <property type="entry name" value="Oxidored_q4"/>
    <property type="match status" value="1"/>
</dbReference>
<dbReference type="InterPro" id="IPR023043">
    <property type="entry name" value="NAD(P)H_OxRDtase_bac/plastid"/>
</dbReference>
<evidence type="ECO:0000256" key="10">
    <source>
        <dbReference type="ARBA" id="ARBA00023075"/>
    </source>
</evidence>
<evidence type="ECO:0000256" key="1">
    <source>
        <dbReference type="ARBA" id="ARBA00004141"/>
    </source>
</evidence>
<proteinExistence type="inferred from homology"/>
<comment type="catalytic activity">
    <reaction evidence="12 13">
        <text>a quinone + NADH + 5 H(+)(in) = a quinol + NAD(+) + 4 H(+)(out)</text>
        <dbReference type="Rhea" id="RHEA:57888"/>
        <dbReference type="ChEBI" id="CHEBI:15378"/>
        <dbReference type="ChEBI" id="CHEBI:24646"/>
        <dbReference type="ChEBI" id="CHEBI:57540"/>
        <dbReference type="ChEBI" id="CHEBI:57945"/>
        <dbReference type="ChEBI" id="CHEBI:132124"/>
    </reaction>
</comment>
<evidence type="ECO:0000256" key="7">
    <source>
        <dbReference type="ARBA" id="ARBA00022967"/>
    </source>
</evidence>
<keyword evidence="3 12" id="KW-0813">Transport</keyword>
<dbReference type="GO" id="GO:0005886">
    <property type="term" value="C:plasma membrane"/>
    <property type="evidence" value="ECO:0007669"/>
    <property type="project" value="UniProtKB-SubCell"/>
</dbReference>
<keyword evidence="7 12" id="KW-1278">Translocase</keyword>
<evidence type="ECO:0000256" key="4">
    <source>
        <dbReference type="ARBA" id="ARBA00022475"/>
    </source>
</evidence>
<evidence type="ECO:0000256" key="12">
    <source>
        <dbReference type="HAMAP-Rule" id="MF_01394"/>
    </source>
</evidence>
<evidence type="ECO:0000256" key="6">
    <source>
        <dbReference type="ARBA" id="ARBA00022719"/>
    </source>
</evidence>
<accession>A0A4D6XSW2</accession>
<gene>
    <name evidence="12" type="primary">nuoA</name>
    <name evidence="14" type="ORF">D9V59_00755</name>
</gene>
<evidence type="ECO:0000256" key="8">
    <source>
        <dbReference type="ARBA" id="ARBA00022989"/>
    </source>
</evidence>
<reference evidence="14 15" key="1">
    <citation type="submission" date="2018-12" db="EMBL/GenBank/DDBJ databases">
        <authorList>
            <person name="Chong R.A."/>
        </authorList>
    </citation>
    <scope>NUCLEOTIDE SEQUENCE [LARGE SCALE GENOMIC DNA]</scope>
    <source>
        <strain evidence="14 15">Aar</strain>
    </source>
</reference>
<keyword evidence="8 12" id="KW-1133">Transmembrane helix</keyword>
<sequence length="125" mass="14533">MLSNTKLFTEYLSFFVFVMFSLGFCLFMLFLSWVLGGKSFSRYKDTPFESGIVPVDNISLNFSVKFYLIAMFFVIFDVEALYLYVWSISIYELGWIGFSEAFLFGTSLLLGLFYLIRIKALNWAS</sequence>
<feature type="transmembrane region" description="Helical" evidence="12">
    <location>
        <begin position="93"/>
        <end position="116"/>
    </location>
</feature>
<dbReference type="AlphaFoldDB" id="A0A4D6XSW2"/>
<dbReference type="PANTHER" id="PTHR11058">
    <property type="entry name" value="NADH-UBIQUINONE OXIDOREDUCTASE CHAIN 3"/>
    <property type="match status" value="1"/>
</dbReference>
<dbReference type="OrthoDB" id="9791970at2"/>
<evidence type="ECO:0000256" key="3">
    <source>
        <dbReference type="ARBA" id="ARBA00022448"/>
    </source>
</evidence>
<dbReference type="Proteomes" id="UP000298654">
    <property type="component" value="Chromosome"/>
</dbReference>